<evidence type="ECO:0000259" key="3">
    <source>
        <dbReference type="SMART" id="SM00875"/>
    </source>
</evidence>
<dbReference type="Pfam" id="PF07707">
    <property type="entry name" value="BACK"/>
    <property type="match status" value="1"/>
</dbReference>
<dbReference type="Proteomes" id="UP000821853">
    <property type="component" value="Unassembled WGS sequence"/>
</dbReference>
<keyword evidence="2" id="KW-0677">Repeat</keyword>
<dbReference type="PANTHER" id="PTHR24412:SF172">
    <property type="entry name" value="KELCH-LIKE PROTEIN 10"/>
    <property type="match status" value="1"/>
</dbReference>
<protein>
    <recommendedName>
        <fullName evidence="3">BACK domain-containing protein</fullName>
    </recommendedName>
</protein>
<name>A0A9J6GMS7_HAELO</name>
<dbReference type="SMART" id="SM00875">
    <property type="entry name" value="BACK"/>
    <property type="match status" value="1"/>
</dbReference>
<organism evidence="4 5">
    <name type="scientific">Haemaphysalis longicornis</name>
    <name type="common">Bush tick</name>
    <dbReference type="NCBI Taxonomy" id="44386"/>
    <lineage>
        <taxon>Eukaryota</taxon>
        <taxon>Metazoa</taxon>
        <taxon>Ecdysozoa</taxon>
        <taxon>Arthropoda</taxon>
        <taxon>Chelicerata</taxon>
        <taxon>Arachnida</taxon>
        <taxon>Acari</taxon>
        <taxon>Parasitiformes</taxon>
        <taxon>Ixodida</taxon>
        <taxon>Ixodoidea</taxon>
        <taxon>Ixodidae</taxon>
        <taxon>Haemaphysalinae</taxon>
        <taxon>Haemaphysalis</taxon>
    </lineage>
</organism>
<proteinExistence type="predicted"/>
<keyword evidence="1" id="KW-0880">Kelch repeat</keyword>
<dbReference type="PANTHER" id="PTHR24412">
    <property type="entry name" value="KELCH PROTEIN"/>
    <property type="match status" value="1"/>
</dbReference>
<gene>
    <name evidence="4" type="ORF">HPB48_013308</name>
</gene>
<feature type="domain" description="BACK" evidence="3">
    <location>
        <begin position="3"/>
        <end position="96"/>
    </location>
</feature>
<reference evidence="4 5" key="1">
    <citation type="journal article" date="2020" name="Cell">
        <title>Large-Scale Comparative Analyses of Tick Genomes Elucidate Their Genetic Diversity and Vector Capacities.</title>
        <authorList>
            <consortium name="Tick Genome and Microbiome Consortium (TIGMIC)"/>
            <person name="Jia N."/>
            <person name="Wang J."/>
            <person name="Shi W."/>
            <person name="Du L."/>
            <person name="Sun Y."/>
            <person name="Zhan W."/>
            <person name="Jiang J.F."/>
            <person name="Wang Q."/>
            <person name="Zhang B."/>
            <person name="Ji P."/>
            <person name="Bell-Sakyi L."/>
            <person name="Cui X.M."/>
            <person name="Yuan T.T."/>
            <person name="Jiang B.G."/>
            <person name="Yang W.F."/>
            <person name="Lam T.T."/>
            <person name="Chang Q.C."/>
            <person name="Ding S.J."/>
            <person name="Wang X.J."/>
            <person name="Zhu J.G."/>
            <person name="Ruan X.D."/>
            <person name="Zhao L."/>
            <person name="Wei J.T."/>
            <person name="Ye R.Z."/>
            <person name="Que T.C."/>
            <person name="Du C.H."/>
            <person name="Zhou Y.H."/>
            <person name="Cheng J.X."/>
            <person name="Dai P.F."/>
            <person name="Guo W.B."/>
            <person name="Han X.H."/>
            <person name="Huang E.J."/>
            <person name="Li L.F."/>
            <person name="Wei W."/>
            <person name="Gao Y.C."/>
            <person name="Liu J.Z."/>
            <person name="Shao H.Z."/>
            <person name="Wang X."/>
            <person name="Wang C.C."/>
            <person name="Yang T.C."/>
            <person name="Huo Q.B."/>
            <person name="Li W."/>
            <person name="Chen H.Y."/>
            <person name="Chen S.E."/>
            <person name="Zhou L.G."/>
            <person name="Ni X.B."/>
            <person name="Tian J.H."/>
            <person name="Sheng Y."/>
            <person name="Liu T."/>
            <person name="Pan Y.S."/>
            <person name="Xia L.Y."/>
            <person name="Li J."/>
            <person name="Zhao F."/>
            <person name="Cao W.C."/>
        </authorList>
    </citation>
    <scope>NUCLEOTIDE SEQUENCE [LARGE SCALE GENOMIC DNA]</scope>
    <source>
        <strain evidence="4">HaeL-2018</strain>
    </source>
</reference>
<accession>A0A9J6GMS7</accession>
<dbReference type="InterPro" id="IPR011705">
    <property type="entry name" value="BACK"/>
</dbReference>
<dbReference type="VEuPathDB" id="VectorBase:HLOH_063655"/>
<evidence type="ECO:0000256" key="1">
    <source>
        <dbReference type="ARBA" id="ARBA00022441"/>
    </source>
</evidence>
<dbReference type="OrthoDB" id="6534992at2759"/>
<dbReference type="EMBL" id="JABSTR010000008">
    <property type="protein sequence ID" value="KAH9376715.1"/>
    <property type="molecule type" value="Genomic_DNA"/>
</dbReference>
<keyword evidence="5" id="KW-1185">Reference proteome</keyword>
<evidence type="ECO:0000256" key="2">
    <source>
        <dbReference type="ARBA" id="ARBA00022737"/>
    </source>
</evidence>
<evidence type="ECO:0000313" key="4">
    <source>
        <dbReference type="EMBL" id="KAH9376715.1"/>
    </source>
</evidence>
<comment type="caution">
    <text evidence="4">The sequence shown here is derived from an EMBL/GenBank/DDBJ whole genome shotgun (WGS) entry which is preliminary data.</text>
</comment>
<sequence>MKRGYRPLDNEAFRFLVRNFETVWTTSPQFQLLAFEELWNVLRDDELHVTSEVEGSFGAILKWIAGYPEVRRGFLCRLLTLVRFLFGSNADMQRVESEPLVRQDEEALEVLSVIRWTLDMVATDSANWRSWPYLADRPLAPTPYP</sequence>
<evidence type="ECO:0000313" key="5">
    <source>
        <dbReference type="Proteomes" id="UP000821853"/>
    </source>
</evidence>
<dbReference type="Gene3D" id="1.25.40.420">
    <property type="match status" value="1"/>
</dbReference>
<dbReference type="AlphaFoldDB" id="A0A9J6GMS7"/>